<dbReference type="AlphaFoldDB" id="A0A843UGC9"/>
<evidence type="ECO:0000313" key="2">
    <source>
        <dbReference type="Proteomes" id="UP000652761"/>
    </source>
</evidence>
<proteinExistence type="predicted"/>
<organism evidence="1 2">
    <name type="scientific">Colocasia esculenta</name>
    <name type="common">Wild taro</name>
    <name type="synonym">Arum esculentum</name>
    <dbReference type="NCBI Taxonomy" id="4460"/>
    <lineage>
        <taxon>Eukaryota</taxon>
        <taxon>Viridiplantae</taxon>
        <taxon>Streptophyta</taxon>
        <taxon>Embryophyta</taxon>
        <taxon>Tracheophyta</taxon>
        <taxon>Spermatophyta</taxon>
        <taxon>Magnoliopsida</taxon>
        <taxon>Liliopsida</taxon>
        <taxon>Araceae</taxon>
        <taxon>Aroideae</taxon>
        <taxon>Colocasieae</taxon>
        <taxon>Colocasia</taxon>
    </lineage>
</organism>
<name>A0A843UGC9_COLES</name>
<dbReference type="Proteomes" id="UP000652761">
    <property type="component" value="Unassembled WGS sequence"/>
</dbReference>
<accession>A0A843UGC9</accession>
<gene>
    <name evidence="1" type="ORF">Taro_015052</name>
</gene>
<evidence type="ECO:0000313" key="1">
    <source>
        <dbReference type="EMBL" id="MQL82578.1"/>
    </source>
</evidence>
<dbReference type="EMBL" id="NMUH01000641">
    <property type="protein sequence ID" value="MQL82578.1"/>
    <property type="molecule type" value="Genomic_DNA"/>
</dbReference>
<protein>
    <submittedName>
        <fullName evidence="1">Uncharacterized protein</fullName>
    </submittedName>
</protein>
<keyword evidence="2" id="KW-1185">Reference proteome</keyword>
<sequence length="90" mass="9921">MGSCGGALGGWGAMDRPQEGHPFPLFVCFSLFKPSSWSRPKLTILPRRTRRRSLAADSGSAAWPMDAKLITGVQGPCRRTRSVQKHRPEL</sequence>
<comment type="caution">
    <text evidence="1">The sequence shown here is derived from an EMBL/GenBank/DDBJ whole genome shotgun (WGS) entry which is preliminary data.</text>
</comment>
<reference evidence="1" key="1">
    <citation type="submission" date="2017-07" db="EMBL/GenBank/DDBJ databases">
        <title>Taro Niue Genome Assembly and Annotation.</title>
        <authorList>
            <person name="Atibalentja N."/>
            <person name="Keating K."/>
            <person name="Fields C.J."/>
        </authorList>
    </citation>
    <scope>NUCLEOTIDE SEQUENCE</scope>
    <source>
        <strain evidence="1">Niue_2</strain>
        <tissue evidence="1">Leaf</tissue>
    </source>
</reference>